<dbReference type="InterPro" id="IPR001810">
    <property type="entry name" value="F-box_dom"/>
</dbReference>
<sequence>MTGNIFDNLPIELLVQIVSNLDREDLRNVRYADRRITNAAKKTFFNTVFICSSGMSLTKLSLISKDENIRGLVRSVFYHRRFPSQIPVPGALVRNAGSKSALLMELNVWLEMLPESFADPNFEGYSTQMLEQLYERMYDHMSRQDPVLGSDHEKNWLRRGLESLHNLSSLQIGDVYRRDYPVDISRYRERKLISILYGRAGLPGMVQPDIHLHGLLTMVSRLPLNLTRISLPIYFQAWYIKWDTTPLSMFRNVEEFDAKIIRERDASQDPTLEIVRQVWDSMPKLKKLSISFLGHVGWHGMGRPSTFGLIMKHHHWKHLQAVHFHDLVALPVEFKDFLRVHSSTLRGLHLSGYTYFSDVFLGIHDLSEDSESEKRSKFAWIDLIIFLGLEMNLNNLSLEGDFTTCGNETWTTDYKTWDWVTPPIVPDPSRPSLITRIHDFVVHRGECPFRRRFPISQEFKNWHPFSEWEYDADRSWCFQKNDPLTFQNSDDPDYRELVELS</sequence>
<name>W9CE34_SCLBF</name>
<gene>
    <name evidence="2" type="ORF">SBOR_5498</name>
</gene>
<dbReference type="InterPro" id="IPR036047">
    <property type="entry name" value="F-box-like_dom_sf"/>
</dbReference>
<dbReference type="EMBL" id="AYSA01000267">
    <property type="protein sequence ID" value="ESZ94113.1"/>
    <property type="molecule type" value="Genomic_DNA"/>
</dbReference>
<dbReference type="PROSITE" id="PS50181">
    <property type="entry name" value="FBOX"/>
    <property type="match status" value="1"/>
</dbReference>
<dbReference type="SUPFAM" id="SSF81383">
    <property type="entry name" value="F-box domain"/>
    <property type="match status" value="1"/>
</dbReference>
<evidence type="ECO:0000313" key="3">
    <source>
        <dbReference type="Proteomes" id="UP000019487"/>
    </source>
</evidence>
<evidence type="ECO:0000259" key="1">
    <source>
        <dbReference type="PROSITE" id="PS50181"/>
    </source>
</evidence>
<proteinExistence type="predicted"/>
<comment type="caution">
    <text evidence="2">The sequence shown here is derived from an EMBL/GenBank/DDBJ whole genome shotgun (WGS) entry which is preliminary data.</text>
</comment>
<keyword evidence="3" id="KW-1185">Reference proteome</keyword>
<protein>
    <recommendedName>
        <fullName evidence="1">F-box domain-containing protein</fullName>
    </recommendedName>
</protein>
<dbReference type="AlphaFoldDB" id="W9CE34"/>
<feature type="domain" description="F-box" evidence="1">
    <location>
        <begin position="3"/>
        <end position="48"/>
    </location>
</feature>
<dbReference type="HOGENOM" id="CLU_544184_0_0_1"/>
<reference evidence="2 3" key="1">
    <citation type="journal article" date="2014" name="Genome Announc.">
        <title>Draft genome sequence of Sclerotinia borealis, a psychrophilic plant pathogenic fungus.</title>
        <authorList>
            <person name="Mardanov A.V."/>
            <person name="Beletsky A.V."/>
            <person name="Kadnikov V.V."/>
            <person name="Ignatov A.N."/>
            <person name="Ravin N.V."/>
        </authorList>
    </citation>
    <scope>NUCLEOTIDE SEQUENCE [LARGE SCALE GENOMIC DNA]</scope>
    <source>
        <strain evidence="3">F-4157</strain>
    </source>
</reference>
<evidence type="ECO:0000313" key="2">
    <source>
        <dbReference type="EMBL" id="ESZ94113.1"/>
    </source>
</evidence>
<organism evidence="2 3">
    <name type="scientific">Sclerotinia borealis (strain F-4128)</name>
    <dbReference type="NCBI Taxonomy" id="1432307"/>
    <lineage>
        <taxon>Eukaryota</taxon>
        <taxon>Fungi</taxon>
        <taxon>Dikarya</taxon>
        <taxon>Ascomycota</taxon>
        <taxon>Pezizomycotina</taxon>
        <taxon>Leotiomycetes</taxon>
        <taxon>Helotiales</taxon>
        <taxon>Sclerotiniaceae</taxon>
        <taxon>Sclerotinia</taxon>
    </lineage>
</organism>
<accession>W9CE34</accession>
<dbReference type="Proteomes" id="UP000019487">
    <property type="component" value="Unassembled WGS sequence"/>
</dbReference>
<dbReference type="OrthoDB" id="4156171at2759"/>